<dbReference type="Proteomes" id="UP001156259">
    <property type="component" value="Segment"/>
</dbReference>
<organism evidence="2 3">
    <name type="scientific">Methanophagales virus GBV301</name>
    <dbReference type="NCBI Taxonomy" id="2999280"/>
    <lineage>
        <taxon>Viruses</taxon>
        <taxon>Duplodnaviria</taxon>
        <taxon>Heunggongvirae</taxon>
        <taxon>Uroviricota</taxon>
        <taxon>Caudoviricetes</taxon>
        <taxon>Nakonvirales</taxon>
        <taxon>Ekchuahviridae</taxon>
        <taxon>Kukulkanvirus</taxon>
        <taxon>Kukulkanvirus guaymasense</taxon>
    </lineage>
</organism>
<protein>
    <recommendedName>
        <fullName evidence="1">Glycosyltransferase 2-like domain-containing protein</fullName>
    </recommendedName>
</protein>
<reference evidence="2 3" key="1">
    <citation type="submission" date="2022-10" db="EMBL/GenBank/DDBJ databases">
        <title>Evolutionary Diversification of Methanotrophic Ca. Methanophagales (ANME-1) and Their Expansive Virome.</title>
        <authorList>
            <person name="Laso-Perez R."/>
            <person name="Wu F."/>
            <person name="Cremiere A."/>
            <person name="Speth D.R."/>
            <person name="Magyar J.S."/>
            <person name="Krupovic M."/>
            <person name="Orphan V.J."/>
        </authorList>
    </citation>
    <scope>NUCLEOTIDE SEQUENCE [LARGE SCALE GENOMIC DNA]</scope>
</reference>
<dbReference type="CDD" id="cd00761">
    <property type="entry name" value="Glyco_tranf_GTA_type"/>
    <property type="match status" value="1"/>
</dbReference>
<dbReference type="SUPFAM" id="SSF53448">
    <property type="entry name" value="Nucleotide-diphospho-sugar transferases"/>
    <property type="match status" value="1"/>
</dbReference>
<name>A0A9E8VBK2_9CAUD</name>
<dbReference type="EMBL" id="OP880252">
    <property type="protein sequence ID" value="WAE39508.1"/>
    <property type="molecule type" value="Genomic_DNA"/>
</dbReference>
<evidence type="ECO:0000313" key="2">
    <source>
        <dbReference type="EMBL" id="WAE39508.1"/>
    </source>
</evidence>
<evidence type="ECO:0000259" key="1">
    <source>
        <dbReference type="Pfam" id="PF00535"/>
    </source>
</evidence>
<dbReference type="Pfam" id="PF00535">
    <property type="entry name" value="Glycos_transf_2"/>
    <property type="match status" value="1"/>
</dbReference>
<accession>A0A9E8VBK2</accession>
<dbReference type="InterPro" id="IPR001173">
    <property type="entry name" value="Glyco_trans_2-like"/>
</dbReference>
<sequence length="299" mass="35178">MENITAIVKGFMRPEKFENCLRCIIAAGVKKIIASFDGPEEYLEAHKNIVGRLQRDVSIRFLELPFNIGLSAARNRMIEKVNTDYILMVDDDNYVPPFTLAMMKAFHYIPNEIGGIAMGWLPINSPFPQMDAFDIEIINGYFFRRLSNKKYVLAIDGMTYMYPFDFVPNQIIFKKALFNDVQYDEHYVINREHEDFFLTCKLKTNWRFAVCTSIYSIHDPGKDSEYSKFRFGKEHDEAIEYFLKKWNLKGIAPQRYGPDYISLLYDGPWQFGGMQEKNTYLEWKLKHKMLGEQDVWHNV</sequence>
<evidence type="ECO:0000313" key="3">
    <source>
        <dbReference type="Proteomes" id="UP001156259"/>
    </source>
</evidence>
<feature type="domain" description="Glycosyltransferase 2-like" evidence="1">
    <location>
        <begin position="18"/>
        <end position="107"/>
    </location>
</feature>
<gene>
    <name evidence="2" type="ORF">LDLAKGPJ_00084</name>
</gene>
<keyword evidence="3" id="KW-1185">Reference proteome</keyword>
<dbReference type="Gene3D" id="3.90.550.10">
    <property type="entry name" value="Spore Coat Polysaccharide Biosynthesis Protein SpsA, Chain A"/>
    <property type="match status" value="1"/>
</dbReference>
<proteinExistence type="predicted"/>
<dbReference type="InterPro" id="IPR029044">
    <property type="entry name" value="Nucleotide-diphossugar_trans"/>
</dbReference>